<evidence type="ECO:0000313" key="1">
    <source>
        <dbReference type="EMBL" id="CAD6997583.1"/>
    </source>
</evidence>
<organism evidence="1 2">
    <name type="scientific">Ceratitis capitata</name>
    <name type="common">Mediterranean fruit fly</name>
    <name type="synonym">Tephritis capitata</name>
    <dbReference type="NCBI Taxonomy" id="7213"/>
    <lineage>
        <taxon>Eukaryota</taxon>
        <taxon>Metazoa</taxon>
        <taxon>Ecdysozoa</taxon>
        <taxon>Arthropoda</taxon>
        <taxon>Hexapoda</taxon>
        <taxon>Insecta</taxon>
        <taxon>Pterygota</taxon>
        <taxon>Neoptera</taxon>
        <taxon>Endopterygota</taxon>
        <taxon>Diptera</taxon>
        <taxon>Brachycera</taxon>
        <taxon>Muscomorpha</taxon>
        <taxon>Tephritoidea</taxon>
        <taxon>Tephritidae</taxon>
        <taxon>Ceratitis</taxon>
        <taxon>Ceratitis</taxon>
    </lineage>
</organism>
<dbReference type="Proteomes" id="UP000606786">
    <property type="component" value="Unassembled WGS sequence"/>
</dbReference>
<name>A0A811UKA4_CERCA</name>
<protein>
    <submittedName>
        <fullName evidence="1">(Mediterranean fruit fly) hypothetical protein</fullName>
    </submittedName>
</protein>
<dbReference type="EMBL" id="CAJHJT010000012">
    <property type="protein sequence ID" value="CAD6997583.1"/>
    <property type="molecule type" value="Genomic_DNA"/>
</dbReference>
<dbReference type="AlphaFoldDB" id="A0A811UKA4"/>
<sequence>MLQRDSVERGLEVHTRHALDITVRLIFLLQLLQCSLKPSSLLLKFFMANTINERINDLGAGKQLCPFRAARPFHDFGSFPHSSFSLVASKRCIGRSTSLKNKSTISP</sequence>
<gene>
    <name evidence="1" type="ORF">CCAP1982_LOCUS6222</name>
</gene>
<proteinExistence type="predicted"/>
<keyword evidence="2" id="KW-1185">Reference proteome</keyword>
<reference evidence="1" key="1">
    <citation type="submission" date="2020-11" db="EMBL/GenBank/DDBJ databases">
        <authorList>
            <person name="Whitehead M."/>
        </authorList>
    </citation>
    <scope>NUCLEOTIDE SEQUENCE</scope>
    <source>
        <strain evidence="1">EGII</strain>
    </source>
</reference>
<accession>A0A811UKA4</accession>
<comment type="caution">
    <text evidence="1">The sequence shown here is derived from an EMBL/GenBank/DDBJ whole genome shotgun (WGS) entry which is preliminary data.</text>
</comment>
<evidence type="ECO:0000313" key="2">
    <source>
        <dbReference type="Proteomes" id="UP000606786"/>
    </source>
</evidence>